<keyword evidence="2" id="KW-1185">Reference proteome</keyword>
<reference evidence="1" key="1">
    <citation type="submission" date="2022-01" db="EMBL/GenBank/DDBJ databases">
        <authorList>
            <person name="King R."/>
        </authorList>
    </citation>
    <scope>NUCLEOTIDE SEQUENCE</scope>
</reference>
<accession>A0A9P0HVB6</accession>
<gene>
    <name evidence="1" type="ORF">NEZAVI_LOCUS15640</name>
</gene>
<protein>
    <submittedName>
        <fullName evidence="1">Uncharacterized protein</fullName>
    </submittedName>
</protein>
<evidence type="ECO:0000313" key="2">
    <source>
        <dbReference type="Proteomes" id="UP001152798"/>
    </source>
</evidence>
<proteinExistence type="predicted"/>
<name>A0A9P0HVB6_NEZVI</name>
<sequence length="220" mass="24936">MIPREPRTIFSSNLATSLMSTPSSSRKLIVLFGIVPREPNQRPLTVNSLSPKNALRYLGHIPPAALARMRVRYLDEINIPPRDENLILKVDETLRNLAGGILSHEVMEGIYHTYFHGVNFNTVVLQRYLQLLTPSIRSWTVTLNITYSSVKRIDPNNYTLNSWIDVTNANSRTEQRHPDTAPSIHDIQKQRVYVSYIPPFCHSNVLDVPNPAPPLPGTAY</sequence>
<dbReference type="AlphaFoldDB" id="A0A9P0HVB6"/>
<dbReference type="Proteomes" id="UP001152798">
    <property type="component" value="Chromosome 7"/>
</dbReference>
<organism evidence="1 2">
    <name type="scientific">Nezara viridula</name>
    <name type="common">Southern green stink bug</name>
    <name type="synonym">Cimex viridulus</name>
    <dbReference type="NCBI Taxonomy" id="85310"/>
    <lineage>
        <taxon>Eukaryota</taxon>
        <taxon>Metazoa</taxon>
        <taxon>Ecdysozoa</taxon>
        <taxon>Arthropoda</taxon>
        <taxon>Hexapoda</taxon>
        <taxon>Insecta</taxon>
        <taxon>Pterygota</taxon>
        <taxon>Neoptera</taxon>
        <taxon>Paraneoptera</taxon>
        <taxon>Hemiptera</taxon>
        <taxon>Heteroptera</taxon>
        <taxon>Panheteroptera</taxon>
        <taxon>Pentatomomorpha</taxon>
        <taxon>Pentatomoidea</taxon>
        <taxon>Pentatomidae</taxon>
        <taxon>Pentatominae</taxon>
        <taxon>Nezara</taxon>
    </lineage>
</organism>
<evidence type="ECO:0000313" key="1">
    <source>
        <dbReference type="EMBL" id="CAH1408037.1"/>
    </source>
</evidence>
<dbReference type="EMBL" id="OV725083">
    <property type="protein sequence ID" value="CAH1408037.1"/>
    <property type="molecule type" value="Genomic_DNA"/>
</dbReference>